<dbReference type="SMART" id="SM00382">
    <property type="entry name" value="AAA"/>
    <property type="match status" value="1"/>
</dbReference>
<dbReference type="InterPro" id="IPR029058">
    <property type="entry name" value="AB_hydrolase_fold"/>
</dbReference>
<dbReference type="Pfam" id="PF05729">
    <property type="entry name" value="NACHT"/>
    <property type="match status" value="1"/>
</dbReference>
<dbReference type="InterPro" id="IPR016024">
    <property type="entry name" value="ARM-type_fold"/>
</dbReference>
<dbReference type="SUPFAM" id="SSF53474">
    <property type="entry name" value="alpha/beta-Hydrolases"/>
    <property type="match status" value="1"/>
</dbReference>
<accession>A0AAE0IX87</accession>
<dbReference type="EMBL" id="JAUEPO010000002">
    <property type="protein sequence ID" value="KAK3332775.1"/>
    <property type="molecule type" value="Genomic_DNA"/>
</dbReference>
<dbReference type="Pfam" id="PF13646">
    <property type="entry name" value="HEAT_2"/>
    <property type="match status" value="3"/>
</dbReference>
<name>A0AAE0IX87_9PEZI</name>
<dbReference type="InterPro" id="IPR007111">
    <property type="entry name" value="NACHT_NTPase"/>
</dbReference>
<keyword evidence="1" id="KW-0812">Transmembrane</keyword>
<dbReference type="Gene3D" id="1.25.10.10">
    <property type="entry name" value="Leucine-rich Repeat Variant"/>
    <property type="match status" value="3"/>
</dbReference>
<evidence type="ECO:0000256" key="1">
    <source>
        <dbReference type="SAM" id="Phobius"/>
    </source>
</evidence>
<feature type="transmembrane region" description="Helical" evidence="1">
    <location>
        <begin position="12"/>
        <end position="31"/>
    </location>
</feature>
<dbReference type="PANTHER" id="PTHR46312:SF2">
    <property type="entry name" value="NUCLEOTIDE-BINDING OLIGOMERIZATION DOMAIN-CONTAINING PROTEIN 2-LIKE"/>
    <property type="match status" value="1"/>
</dbReference>
<proteinExistence type="predicted"/>
<reference evidence="3" key="2">
    <citation type="submission" date="2023-06" db="EMBL/GenBank/DDBJ databases">
        <authorList>
            <consortium name="Lawrence Berkeley National Laboratory"/>
            <person name="Haridas S."/>
            <person name="Hensen N."/>
            <person name="Bonometti L."/>
            <person name="Westerberg I."/>
            <person name="Brannstrom I.O."/>
            <person name="Guillou S."/>
            <person name="Cros-Aarteil S."/>
            <person name="Calhoun S."/>
            <person name="Kuo A."/>
            <person name="Mondo S."/>
            <person name="Pangilinan J."/>
            <person name="Riley R."/>
            <person name="Labutti K."/>
            <person name="Andreopoulos B."/>
            <person name="Lipzen A."/>
            <person name="Chen C."/>
            <person name="Yanf M."/>
            <person name="Daum C."/>
            <person name="Ng V."/>
            <person name="Clum A."/>
            <person name="Steindorff A."/>
            <person name="Ohm R."/>
            <person name="Martin F."/>
            <person name="Silar P."/>
            <person name="Natvig D."/>
            <person name="Lalanne C."/>
            <person name="Gautier V."/>
            <person name="Ament-Velasquez S.L."/>
            <person name="Kruys A."/>
            <person name="Hutchinson M.I."/>
            <person name="Powell A.J."/>
            <person name="Barry K."/>
            <person name="Miller A.N."/>
            <person name="Grigoriev I.V."/>
            <person name="Debuchy R."/>
            <person name="Gladieux P."/>
            <person name="Thoren M.H."/>
            <person name="Johannesson H."/>
        </authorList>
    </citation>
    <scope>NUCLEOTIDE SEQUENCE</scope>
    <source>
        <strain evidence="3">SMH4131-1</strain>
    </source>
</reference>
<reference evidence="3" key="1">
    <citation type="journal article" date="2023" name="Mol. Phylogenet. Evol.">
        <title>Genome-scale phylogeny and comparative genomics of the fungal order Sordariales.</title>
        <authorList>
            <person name="Hensen N."/>
            <person name="Bonometti L."/>
            <person name="Westerberg I."/>
            <person name="Brannstrom I.O."/>
            <person name="Guillou S."/>
            <person name="Cros-Aarteil S."/>
            <person name="Calhoun S."/>
            <person name="Haridas S."/>
            <person name="Kuo A."/>
            <person name="Mondo S."/>
            <person name="Pangilinan J."/>
            <person name="Riley R."/>
            <person name="LaButti K."/>
            <person name="Andreopoulos B."/>
            <person name="Lipzen A."/>
            <person name="Chen C."/>
            <person name="Yan M."/>
            <person name="Daum C."/>
            <person name="Ng V."/>
            <person name="Clum A."/>
            <person name="Steindorff A."/>
            <person name="Ohm R.A."/>
            <person name="Martin F."/>
            <person name="Silar P."/>
            <person name="Natvig D.O."/>
            <person name="Lalanne C."/>
            <person name="Gautier V."/>
            <person name="Ament-Velasquez S.L."/>
            <person name="Kruys A."/>
            <person name="Hutchinson M.I."/>
            <person name="Powell A.J."/>
            <person name="Barry K."/>
            <person name="Miller A.N."/>
            <person name="Grigoriev I.V."/>
            <person name="Debuchy R."/>
            <person name="Gladieux P."/>
            <person name="Hiltunen Thoren M."/>
            <person name="Johannesson H."/>
        </authorList>
    </citation>
    <scope>NUCLEOTIDE SEQUENCE</scope>
    <source>
        <strain evidence="3">SMH4131-1</strain>
    </source>
</reference>
<protein>
    <recommendedName>
        <fullName evidence="2">NACHT domain-containing protein</fullName>
    </recommendedName>
</protein>
<dbReference type="Gene3D" id="3.40.50.300">
    <property type="entry name" value="P-loop containing nucleotide triphosphate hydrolases"/>
    <property type="match status" value="1"/>
</dbReference>
<dbReference type="Pfam" id="PF23238">
    <property type="entry name" value="DUF7068"/>
    <property type="match status" value="1"/>
</dbReference>
<dbReference type="InterPro" id="IPR003593">
    <property type="entry name" value="AAA+_ATPase"/>
</dbReference>
<dbReference type="SUPFAM" id="SSF52540">
    <property type="entry name" value="P-loop containing nucleoside triphosphate hydrolases"/>
    <property type="match status" value="1"/>
</dbReference>
<feature type="domain" description="NACHT" evidence="2">
    <location>
        <begin position="454"/>
        <end position="583"/>
    </location>
</feature>
<dbReference type="InterPro" id="IPR055496">
    <property type="entry name" value="DUF7068"/>
</dbReference>
<dbReference type="PANTHER" id="PTHR46312">
    <property type="entry name" value="NACHT DOMAIN-CONTAINING PROTEIN"/>
    <property type="match status" value="1"/>
</dbReference>
<dbReference type="PROSITE" id="PS50837">
    <property type="entry name" value="NACHT"/>
    <property type="match status" value="1"/>
</dbReference>
<keyword evidence="1" id="KW-1133">Transmembrane helix</keyword>
<dbReference type="Proteomes" id="UP001286456">
    <property type="component" value="Unassembled WGS sequence"/>
</dbReference>
<keyword evidence="4" id="KW-1185">Reference proteome</keyword>
<dbReference type="InterPro" id="IPR011989">
    <property type="entry name" value="ARM-like"/>
</dbReference>
<dbReference type="SUPFAM" id="SSF48371">
    <property type="entry name" value="ARM repeat"/>
    <property type="match status" value="1"/>
</dbReference>
<organism evidence="3 4">
    <name type="scientific">Cercophora scortea</name>
    <dbReference type="NCBI Taxonomy" id="314031"/>
    <lineage>
        <taxon>Eukaryota</taxon>
        <taxon>Fungi</taxon>
        <taxon>Dikarya</taxon>
        <taxon>Ascomycota</taxon>
        <taxon>Pezizomycotina</taxon>
        <taxon>Sordariomycetes</taxon>
        <taxon>Sordariomycetidae</taxon>
        <taxon>Sordariales</taxon>
        <taxon>Lasiosphaeriaceae</taxon>
        <taxon>Cercophora</taxon>
    </lineage>
</organism>
<evidence type="ECO:0000313" key="4">
    <source>
        <dbReference type="Proteomes" id="UP001286456"/>
    </source>
</evidence>
<evidence type="ECO:0000313" key="3">
    <source>
        <dbReference type="EMBL" id="KAK3332775.1"/>
    </source>
</evidence>
<gene>
    <name evidence="3" type="ORF">B0T19DRAFT_354377</name>
</gene>
<dbReference type="InterPro" id="IPR027417">
    <property type="entry name" value="P-loop_NTPase"/>
</dbReference>
<keyword evidence="1" id="KW-0472">Membrane</keyword>
<evidence type="ECO:0000259" key="2">
    <source>
        <dbReference type="PROSITE" id="PS50837"/>
    </source>
</evidence>
<comment type="caution">
    <text evidence="3">The sequence shown here is derived from an EMBL/GenBank/DDBJ whole genome shotgun (WGS) entry which is preliminary data.</text>
</comment>
<sequence>MISVNLSQPIPLAGWAAVLCLVGAVAIWLWVHPAPAPPYRAPSSPVGPNPRSAQSTRQGVILHQVYPDKNETDTDIDIIAIHGLDTRSPDTWIWRASNPKDNVNWLVDPRMLPSEVGAARIFTCDWPADLLQPSDLVQKTIEEYALLLLDGIRREILAMNLTRREGRPIFFIASCLGGIILAKALVDASDEYVPFKEATRGIIFLATPFRGTSFRDVAALAEPGLAVWSAIQGREANKLLGSVRGSTFDLETLVRKFTLLCRDSDRPLLVFNFYEKGKTSLPLKICPWLPGWLRQEKQLVDESSATLDIVPHPLPLDRSHVLMNKFSGPSCPDYKRVARKIHDFLGEIREGTPIARADAWIREKCYNEDRLKIERLSGDMLPMDRCYINLAIVVGIEKSRRPEEGSGKDATPQTSSFSLASRLRVVTPDESIRVELSSIFDPRPDPDNNTVQPRRILIRGRAGVGKTTLCKKMVAGFPTDEFRKWNELFDRVLWVPLRRLKEWSPVQYDLEELFSHEYFAQEENRETRASLAKELRRVAESDRTLFILDGLDEISQEMSHEDYKSRFLRRLLDQHNVIITSRPHVSLPAGVRPPDLELETVGFYRDQVKEYLQATINDPKKVEEVQSYLTTHQLIEDLVRIPIQLDALCYTWDSLSDKKVVPQTMTAIYKAIEERLWKKDILRLGKKDNDGELVSKDDIEDDDMEGIEYLVAGEVHLLEGLAFTGLCHDVINFELKHRNAISKKFRLPSQQIHWDKTLPRLSFLRTSDPSSDEQSRDYHFLHLTFQEYFAARYFVRQWKANKPLEFLQLSHGECSHIEPATFLQEHKYDPRYDIFWRFVTGLLDADREALAFFRTIEKDPCDLLGPTHQRLVMHCLSEVEQKEPAPTELRELKKRLEQWLLFECDFMGSSGLAREMECPEQVLVNALKQASENARPILLESLSRRTAVPSSIINIASPWLDDCVSKRLCIAILGILRHQHAGVPDTILQGIAARLEDEDRHVRQAAIEALQGRTDLTEGMLQGIAARLEDKDWRVRQAAIEALQGRTDLTEGMLQGIAARLEDKDGYDWRVRQAAIEALQGRTDLTEGMLQGIAARLEDKDRDVRQAAIEALQGRTDLIEGMLQGIAARLEDEDWRVRQAAIEALQGRTGLIEGMLQGIAARLEDKDEDVRWAAIEALQGRTDLTEGMLQGIAARLEDKDRDVRWAAIEALQGRTDLTEGMLQGIAARLEDKDRDVRQAAIEALQGRTGLTEGMLQGIAARLEDKDGYVRQAAIRALQGRTDLTEGMLQGIAARLEDEDWRVRQAAIRALQGRTDLTEGMLQGIAARLEDEDWRVRRAAIDALLDQVALSLDVLSPYFKPLYKALLQRSFNEHLYWYDLDGGFIAVGLRNVSLSCRQHSGKEAVVKLLLEKVVGMDYGRRPPLNLAAGN</sequence>